<protein>
    <submittedName>
        <fullName evidence="1">Uncharacterized protein</fullName>
    </submittedName>
</protein>
<dbReference type="OrthoDB" id="2431475at2759"/>
<comment type="caution">
    <text evidence="1">The sequence shown here is derived from an EMBL/GenBank/DDBJ whole genome shotgun (WGS) entry which is preliminary data.</text>
</comment>
<keyword evidence="2" id="KW-1185">Reference proteome</keyword>
<sequence length="142" mass="15690">MAPTPHDFVTDDDDYIARLLADEARQSSLRYSSEGVDAFLSTRYAIAIMPASDGKLKESNLKFANIAMTMAGPGMQTMTAPAPAPVHQTRMRHQGTVLQLQTPQKGGWMIPTRNIPRHEKHIAIQEAIALRLRRGTPTIPTI</sequence>
<evidence type="ECO:0000313" key="2">
    <source>
        <dbReference type="Proteomes" id="UP000242877"/>
    </source>
</evidence>
<gene>
    <name evidence="1" type="ORF">AAP_06344</name>
</gene>
<name>A0A162IBQ5_9EURO</name>
<proteinExistence type="predicted"/>
<evidence type="ECO:0000313" key="1">
    <source>
        <dbReference type="EMBL" id="KZZ86682.1"/>
    </source>
</evidence>
<dbReference type="AlphaFoldDB" id="A0A162IBQ5"/>
<dbReference type="VEuPathDB" id="FungiDB:AAP_06344"/>
<accession>A0A162IBQ5</accession>
<organism evidence="1 2">
    <name type="scientific">Ascosphaera apis ARSEF 7405</name>
    <dbReference type="NCBI Taxonomy" id="392613"/>
    <lineage>
        <taxon>Eukaryota</taxon>
        <taxon>Fungi</taxon>
        <taxon>Dikarya</taxon>
        <taxon>Ascomycota</taxon>
        <taxon>Pezizomycotina</taxon>
        <taxon>Eurotiomycetes</taxon>
        <taxon>Eurotiomycetidae</taxon>
        <taxon>Onygenales</taxon>
        <taxon>Ascosphaeraceae</taxon>
        <taxon>Ascosphaera</taxon>
    </lineage>
</organism>
<dbReference type="EMBL" id="AZGZ01000052">
    <property type="protein sequence ID" value="KZZ86682.1"/>
    <property type="molecule type" value="Genomic_DNA"/>
</dbReference>
<reference evidence="1 2" key="1">
    <citation type="journal article" date="2016" name="Genome Biol. Evol.">
        <title>Divergent and convergent evolution of fungal pathogenicity.</title>
        <authorList>
            <person name="Shang Y."/>
            <person name="Xiao G."/>
            <person name="Zheng P."/>
            <person name="Cen K."/>
            <person name="Zhan S."/>
            <person name="Wang C."/>
        </authorList>
    </citation>
    <scope>NUCLEOTIDE SEQUENCE [LARGE SCALE GENOMIC DNA]</scope>
    <source>
        <strain evidence="1 2">ARSEF 7405</strain>
    </source>
</reference>
<dbReference type="Proteomes" id="UP000242877">
    <property type="component" value="Unassembled WGS sequence"/>
</dbReference>